<comment type="caution">
    <text evidence="1">The sequence shown here is derived from an EMBL/GenBank/DDBJ whole genome shotgun (WGS) entry which is preliminary data.</text>
</comment>
<evidence type="ECO:0000313" key="1">
    <source>
        <dbReference type="EMBL" id="KAH8006817.1"/>
    </source>
</evidence>
<sequence>MPFYARIQHLRMCISSYALILIFSLFSQGFLFSVSKSVQKAEDDMLLSTFNLGKVIQNGGNAEKSRPASSPEHYKIEDNRFLNEEEDGAPKFSNMGSKHRDLAHGRPLNLPLRQIPYFSLEELAAFPAEAEVQSIESIQERRETGDEESSAKLPIGRRDFDMLRCMLGRVYRPCWQV</sequence>
<dbReference type="EMBL" id="CM037619">
    <property type="protein sequence ID" value="KAH8006817.1"/>
    <property type="molecule type" value="Genomic_DNA"/>
</dbReference>
<gene>
    <name evidence="1" type="ORF">K3G42_013764</name>
</gene>
<dbReference type="Proteomes" id="UP000827872">
    <property type="component" value="Linkage Group LG06"/>
</dbReference>
<evidence type="ECO:0000313" key="2">
    <source>
        <dbReference type="Proteomes" id="UP000827872"/>
    </source>
</evidence>
<protein>
    <submittedName>
        <fullName evidence="1">Uncharacterized protein</fullName>
    </submittedName>
</protein>
<name>A0ACB8FN62_9SAUR</name>
<reference evidence="1" key="1">
    <citation type="submission" date="2021-08" db="EMBL/GenBank/DDBJ databases">
        <title>The first chromosome-level gecko genome reveals the dynamic sex chromosomes of Neotropical dwarf geckos (Sphaerodactylidae: Sphaerodactylus).</title>
        <authorList>
            <person name="Pinto B.J."/>
            <person name="Keating S.E."/>
            <person name="Gamble T."/>
        </authorList>
    </citation>
    <scope>NUCLEOTIDE SEQUENCE</scope>
    <source>
        <strain evidence="1">TG3544</strain>
    </source>
</reference>
<accession>A0ACB8FN62</accession>
<proteinExistence type="predicted"/>
<keyword evidence="2" id="KW-1185">Reference proteome</keyword>
<organism evidence="1 2">
    <name type="scientific">Sphaerodactylus townsendi</name>
    <dbReference type="NCBI Taxonomy" id="933632"/>
    <lineage>
        <taxon>Eukaryota</taxon>
        <taxon>Metazoa</taxon>
        <taxon>Chordata</taxon>
        <taxon>Craniata</taxon>
        <taxon>Vertebrata</taxon>
        <taxon>Euteleostomi</taxon>
        <taxon>Lepidosauria</taxon>
        <taxon>Squamata</taxon>
        <taxon>Bifurcata</taxon>
        <taxon>Gekkota</taxon>
        <taxon>Sphaerodactylidae</taxon>
        <taxon>Sphaerodactylus</taxon>
    </lineage>
</organism>